<dbReference type="EMBL" id="GBRH01193117">
    <property type="protein sequence ID" value="JAE04779.1"/>
    <property type="molecule type" value="Transcribed_RNA"/>
</dbReference>
<sequence>MVPFEFVKTEQKLGYEPVGIDLNGSIDPMSRQIQLIIRKKTNHIHDETPKKIPKFCSPATSIERKILEHKTNKS</sequence>
<reference evidence="1" key="2">
    <citation type="journal article" date="2015" name="Data Brief">
        <title>Shoot transcriptome of the giant reed, Arundo donax.</title>
        <authorList>
            <person name="Barrero R.A."/>
            <person name="Guerrero F.D."/>
            <person name="Moolhuijzen P."/>
            <person name="Goolsby J.A."/>
            <person name="Tidwell J."/>
            <person name="Bellgard S.E."/>
            <person name="Bellgard M.I."/>
        </authorList>
    </citation>
    <scope>NUCLEOTIDE SEQUENCE</scope>
    <source>
        <tissue evidence="1">Shoot tissue taken approximately 20 cm above the soil surface</tissue>
    </source>
</reference>
<protein>
    <submittedName>
        <fullName evidence="1">Uncharacterized protein</fullName>
    </submittedName>
</protein>
<evidence type="ECO:0000313" key="1">
    <source>
        <dbReference type="EMBL" id="JAE04779.1"/>
    </source>
</evidence>
<name>A0A0A9F0N2_ARUDO</name>
<reference evidence="1" key="1">
    <citation type="submission" date="2014-09" db="EMBL/GenBank/DDBJ databases">
        <authorList>
            <person name="Magalhaes I.L.F."/>
            <person name="Oliveira U."/>
            <person name="Santos F.R."/>
            <person name="Vidigal T.H.D.A."/>
            <person name="Brescovit A.D."/>
            <person name="Santos A.J."/>
        </authorList>
    </citation>
    <scope>NUCLEOTIDE SEQUENCE</scope>
    <source>
        <tissue evidence="1">Shoot tissue taken approximately 20 cm above the soil surface</tissue>
    </source>
</reference>
<accession>A0A0A9F0N2</accession>
<organism evidence="1">
    <name type="scientific">Arundo donax</name>
    <name type="common">Giant reed</name>
    <name type="synonym">Donax arundinaceus</name>
    <dbReference type="NCBI Taxonomy" id="35708"/>
    <lineage>
        <taxon>Eukaryota</taxon>
        <taxon>Viridiplantae</taxon>
        <taxon>Streptophyta</taxon>
        <taxon>Embryophyta</taxon>
        <taxon>Tracheophyta</taxon>
        <taxon>Spermatophyta</taxon>
        <taxon>Magnoliopsida</taxon>
        <taxon>Liliopsida</taxon>
        <taxon>Poales</taxon>
        <taxon>Poaceae</taxon>
        <taxon>PACMAD clade</taxon>
        <taxon>Arundinoideae</taxon>
        <taxon>Arundineae</taxon>
        <taxon>Arundo</taxon>
    </lineage>
</organism>
<proteinExistence type="predicted"/>
<dbReference type="AlphaFoldDB" id="A0A0A9F0N2"/>